<dbReference type="HAMAP" id="MF_01471">
    <property type="entry name" value="Cas2"/>
    <property type="match status" value="1"/>
</dbReference>
<dbReference type="GO" id="GO:0046872">
    <property type="term" value="F:metal ion binding"/>
    <property type="evidence" value="ECO:0007669"/>
    <property type="project" value="UniProtKB-KW"/>
</dbReference>
<protein>
    <recommendedName>
        <fullName evidence="9">CRISPR-associated endoribonuclease Cas2</fullName>
        <ecNumber evidence="9">3.1.-.-</ecNumber>
    </recommendedName>
</protein>
<evidence type="ECO:0000313" key="11">
    <source>
        <dbReference type="Proteomes" id="UP000052012"/>
    </source>
</evidence>
<dbReference type="GO" id="GO:0043571">
    <property type="term" value="P:maintenance of CRISPR repeat elements"/>
    <property type="evidence" value="ECO:0007669"/>
    <property type="project" value="UniProtKB-UniRule"/>
</dbReference>
<evidence type="ECO:0000256" key="9">
    <source>
        <dbReference type="HAMAP-Rule" id="MF_01471"/>
    </source>
</evidence>
<dbReference type="AlphaFoldDB" id="A0A0R2AMD6"/>
<dbReference type="GO" id="GO:0016787">
    <property type="term" value="F:hydrolase activity"/>
    <property type="evidence" value="ECO:0007669"/>
    <property type="project" value="UniProtKB-KW"/>
</dbReference>
<dbReference type="InterPro" id="IPR019199">
    <property type="entry name" value="Virulence_VapD/CRISPR_Cas2"/>
</dbReference>
<dbReference type="PATRIC" id="fig|1423781.4.peg.814"/>
<keyword evidence="8 9" id="KW-0051">Antiviral defense</keyword>
<comment type="caution">
    <text evidence="9">Lacks conserved residue(s) required for the propagation of feature annotation.</text>
</comment>
<evidence type="ECO:0000256" key="7">
    <source>
        <dbReference type="ARBA" id="ARBA00022842"/>
    </source>
</evidence>
<comment type="caution">
    <text evidence="10">The sequence shown here is derived from an EMBL/GenBank/DDBJ whole genome shotgun (WGS) entry which is preliminary data.</text>
</comment>
<comment type="function">
    <text evidence="9">CRISPR (clustered regularly interspaced short palindromic repeat), is an adaptive immune system that provides protection against mobile genetic elements (viruses, transposable elements and conjugative plasmids). CRISPR clusters contain sequences complementary to antecedent mobile elements and target invading nucleic acids. CRISPR clusters are transcribed and processed into CRISPR RNA (crRNA). Functions as a ssRNA-specific endoribonuclease. Involved in the integration of spacer DNA into the CRISPR cassette.</text>
</comment>
<dbReference type="EMBL" id="AYYQ01000036">
    <property type="protein sequence ID" value="KRM67634.1"/>
    <property type="molecule type" value="Genomic_DNA"/>
</dbReference>
<evidence type="ECO:0000256" key="3">
    <source>
        <dbReference type="ARBA" id="ARBA00022722"/>
    </source>
</evidence>
<name>A0A0R2AMD6_9LACO</name>
<comment type="similarity">
    <text evidence="2 9">Belongs to the CRISPR-associated endoribonuclease Cas2 protein family.</text>
</comment>
<accession>A0A0R2AMD6</accession>
<proteinExistence type="inferred from homology"/>
<dbReference type="STRING" id="1423781.FD06_GL000786"/>
<keyword evidence="11" id="KW-1185">Reference proteome</keyword>
<dbReference type="GO" id="GO:0051607">
    <property type="term" value="P:defense response to virus"/>
    <property type="evidence" value="ECO:0007669"/>
    <property type="project" value="UniProtKB-UniRule"/>
</dbReference>
<evidence type="ECO:0000256" key="5">
    <source>
        <dbReference type="ARBA" id="ARBA00022759"/>
    </source>
</evidence>
<dbReference type="SUPFAM" id="SSF143430">
    <property type="entry name" value="TTP0101/SSO1404-like"/>
    <property type="match status" value="1"/>
</dbReference>
<keyword evidence="4" id="KW-0479">Metal-binding</keyword>
<evidence type="ECO:0000256" key="6">
    <source>
        <dbReference type="ARBA" id="ARBA00022801"/>
    </source>
</evidence>
<evidence type="ECO:0000256" key="2">
    <source>
        <dbReference type="ARBA" id="ARBA00009959"/>
    </source>
</evidence>
<keyword evidence="7" id="KW-0460">Magnesium</keyword>
<evidence type="ECO:0000256" key="8">
    <source>
        <dbReference type="ARBA" id="ARBA00023118"/>
    </source>
</evidence>
<comment type="cofactor">
    <cofactor evidence="1">
        <name>Mg(2+)</name>
        <dbReference type="ChEBI" id="CHEBI:18420"/>
    </cofactor>
</comment>
<dbReference type="Proteomes" id="UP000052012">
    <property type="component" value="Unassembled WGS sequence"/>
</dbReference>
<reference evidence="10 11" key="1">
    <citation type="journal article" date="2015" name="Genome Announc.">
        <title>Expanding the biotechnology potential of lactobacilli through comparative genomics of 213 strains and associated genera.</title>
        <authorList>
            <person name="Sun Z."/>
            <person name="Harris H.M."/>
            <person name="McCann A."/>
            <person name="Guo C."/>
            <person name="Argimon S."/>
            <person name="Zhang W."/>
            <person name="Yang X."/>
            <person name="Jeffery I.B."/>
            <person name="Cooney J.C."/>
            <person name="Kagawa T.F."/>
            <person name="Liu W."/>
            <person name="Song Y."/>
            <person name="Salvetti E."/>
            <person name="Wrobel A."/>
            <person name="Rasinkangas P."/>
            <person name="Parkhill J."/>
            <person name="Rea M.C."/>
            <person name="O'Sullivan O."/>
            <person name="Ritari J."/>
            <person name="Douillard F.P."/>
            <person name="Paul Ross R."/>
            <person name="Yang R."/>
            <person name="Briner A.E."/>
            <person name="Felis G.E."/>
            <person name="de Vos W.M."/>
            <person name="Barrangou R."/>
            <person name="Klaenhammer T.R."/>
            <person name="Caufield P.W."/>
            <person name="Cui Y."/>
            <person name="Zhang H."/>
            <person name="O'Toole P.W."/>
        </authorList>
    </citation>
    <scope>NUCLEOTIDE SEQUENCE [LARGE SCALE GENOMIC DNA]</scope>
    <source>
        <strain evidence="10 11">DSM 23829</strain>
    </source>
</reference>
<comment type="subunit">
    <text evidence="9">Homodimer, forms a heterotetramer with a Cas1 homodimer.</text>
</comment>
<dbReference type="GO" id="GO:0004521">
    <property type="term" value="F:RNA endonuclease activity"/>
    <property type="evidence" value="ECO:0007669"/>
    <property type="project" value="InterPro"/>
</dbReference>
<dbReference type="InterPro" id="IPR021127">
    <property type="entry name" value="CRISPR_associated_Cas2"/>
</dbReference>
<evidence type="ECO:0000256" key="4">
    <source>
        <dbReference type="ARBA" id="ARBA00022723"/>
    </source>
</evidence>
<dbReference type="Pfam" id="PF09827">
    <property type="entry name" value="CRISPR_Cas2"/>
    <property type="match status" value="1"/>
</dbReference>
<evidence type="ECO:0000256" key="1">
    <source>
        <dbReference type="ARBA" id="ARBA00001946"/>
    </source>
</evidence>
<gene>
    <name evidence="9" type="primary">cas2</name>
    <name evidence="10" type="ORF">FD06_GL000786</name>
</gene>
<dbReference type="EC" id="3.1.-.-" evidence="9"/>
<dbReference type="NCBIfam" id="TIGR01573">
    <property type="entry name" value="cas2"/>
    <property type="match status" value="1"/>
</dbReference>
<organism evidence="10 11">
    <name type="scientific">Apilactobacillus ozensis DSM 23829 = JCM 17196</name>
    <dbReference type="NCBI Taxonomy" id="1423781"/>
    <lineage>
        <taxon>Bacteria</taxon>
        <taxon>Bacillati</taxon>
        <taxon>Bacillota</taxon>
        <taxon>Bacilli</taxon>
        <taxon>Lactobacillales</taxon>
        <taxon>Lactobacillaceae</taxon>
        <taxon>Apilactobacillus</taxon>
    </lineage>
</organism>
<keyword evidence="5 9" id="KW-0255">Endonuclease</keyword>
<keyword evidence="6 9" id="KW-0378">Hydrolase</keyword>
<sequence>MFDLPVTKAQERKAASKFRKYIIENGFYMLQYSVYTRIVNNFISIEKYTKRLKSHLPNRGSIYLLTVTDNQYSNMNILVGKPPTNDERVNSNSISLF</sequence>
<keyword evidence="3 9" id="KW-0540">Nuclease</keyword>
<evidence type="ECO:0000313" key="10">
    <source>
        <dbReference type="EMBL" id="KRM67634.1"/>
    </source>
</evidence>